<proteinExistence type="predicted"/>
<accession>A0A6J7KGM3</accession>
<protein>
    <submittedName>
        <fullName evidence="2">Unannotated protein</fullName>
    </submittedName>
</protein>
<sequence length="55" mass="5614">MVSASTLVAPISFGVDRRTSADRPGAMCSTIASSASSISSGSVTSRARPKIITDR</sequence>
<organism evidence="2">
    <name type="scientific">freshwater metagenome</name>
    <dbReference type="NCBI Taxonomy" id="449393"/>
    <lineage>
        <taxon>unclassified sequences</taxon>
        <taxon>metagenomes</taxon>
        <taxon>ecological metagenomes</taxon>
    </lineage>
</organism>
<dbReference type="EMBL" id="CAFBNC010000157">
    <property type="protein sequence ID" value="CAB4955036.1"/>
    <property type="molecule type" value="Genomic_DNA"/>
</dbReference>
<feature type="compositionally biased region" description="Low complexity" evidence="1">
    <location>
        <begin position="34"/>
        <end position="45"/>
    </location>
</feature>
<evidence type="ECO:0000256" key="1">
    <source>
        <dbReference type="SAM" id="MobiDB-lite"/>
    </source>
</evidence>
<feature type="region of interest" description="Disordered" evidence="1">
    <location>
        <begin position="34"/>
        <end position="55"/>
    </location>
</feature>
<reference evidence="2" key="1">
    <citation type="submission" date="2020-05" db="EMBL/GenBank/DDBJ databases">
        <authorList>
            <person name="Chiriac C."/>
            <person name="Salcher M."/>
            <person name="Ghai R."/>
            <person name="Kavagutti S V."/>
        </authorList>
    </citation>
    <scope>NUCLEOTIDE SEQUENCE</scope>
</reference>
<evidence type="ECO:0000313" key="2">
    <source>
        <dbReference type="EMBL" id="CAB4955036.1"/>
    </source>
</evidence>
<gene>
    <name evidence="2" type="ORF">UFOPK3733_02107</name>
</gene>
<name>A0A6J7KGM3_9ZZZZ</name>
<dbReference type="AlphaFoldDB" id="A0A6J7KGM3"/>